<evidence type="ECO:0000256" key="11">
    <source>
        <dbReference type="RuleBase" id="RU368036"/>
    </source>
</evidence>
<evidence type="ECO:0000313" key="12">
    <source>
        <dbReference type="EMBL" id="PSB03733.1"/>
    </source>
</evidence>
<evidence type="ECO:0000256" key="7">
    <source>
        <dbReference type="ARBA" id="ARBA00023315"/>
    </source>
</evidence>
<name>A0A2T1C6G8_9CYAN</name>
<dbReference type="Gene3D" id="1.10.246.130">
    <property type="match status" value="1"/>
</dbReference>
<accession>A0A2T1C6G8</accession>
<proteinExistence type="inferred from homology"/>
<protein>
    <recommendedName>
        <fullName evidence="11">Glutathione hydrolase proenzyme</fullName>
        <ecNumber evidence="11">2.3.2.2</ecNumber>
        <ecNumber evidence="11">3.4.19.13</ecNumber>
    </recommendedName>
    <component>
        <recommendedName>
            <fullName evidence="11">Glutathione hydrolase large chain</fullName>
        </recommendedName>
    </component>
    <component>
        <recommendedName>
            <fullName evidence="11">Glutathione hydrolase small chain</fullName>
        </recommendedName>
    </component>
</protein>
<keyword evidence="4 11" id="KW-0808">Transferase</keyword>
<evidence type="ECO:0000256" key="3">
    <source>
        <dbReference type="ARBA" id="ARBA00009381"/>
    </source>
</evidence>
<keyword evidence="7 11" id="KW-0012">Acyltransferase</keyword>
<dbReference type="GO" id="GO:0006751">
    <property type="term" value="P:glutathione catabolic process"/>
    <property type="evidence" value="ECO:0007669"/>
    <property type="project" value="UniProtKB-UniRule"/>
</dbReference>
<comment type="caution">
    <text evidence="12">The sequence shown here is derived from an EMBL/GenBank/DDBJ whole genome shotgun (WGS) entry which is preliminary data.</text>
</comment>
<dbReference type="InterPro" id="IPR043138">
    <property type="entry name" value="GGT_lsub"/>
</dbReference>
<keyword evidence="5 11" id="KW-0378">Hydrolase</keyword>
<evidence type="ECO:0000256" key="8">
    <source>
        <dbReference type="ARBA" id="ARBA00047417"/>
    </source>
</evidence>
<dbReference type="OrthoDB" id="9781342at2"/>
<dbReference type="InterPro" id="IPR043137">
    <property type="entry name" value="GGT_ssub_C"/>
</dbReference>
<dbReference type="PANTHER" id="PTHR43199:SF1">
    <property type="entry name" value="GLUTATHIONE HYDROLASE PROENZYME"/>
    <property type="match status" value="1"/>
</dbReference>
<comment type="catalytic activity">
    <reaction evidence="2 11">
        <text>glutathione + H2O = L-cysteinylglycine + L-glutamate</text>
        <dbReference type="Rhea" id="RHEA:28807"/>
        <dbReference type="ChEBI" id="CHEBI:15377"/>
        <dbReference type="ChEBI" id="CHEBI:29985"/>
        <dbReference type="ChEBI" id="CHEBI:57925"/>
        <dbReference type="ChEBI" id="CHEBI:61694"/>
        <dbReference type="EC" id="3.4.19.13"/>
    </reaction>
</comment>
<dbReference type="Pfam" id="PF01019">
    <property type="entry name" value="G_glu_transpept"/>
    <property type="match status" value="1"/>
</dbReference>
<dbReference type="RefSeq" id="WP_106287906.1">
    <property type="nucleotide sequence ID" value="NZ_CAWNTC010000243.1"/>
</dbReference>
<dbReference type="Gene3D" id="3.60.20.40">
    <property type="match status" value="1"/>
</dbReference>
<dbReference type="AlphaFoldDB" id="A0A2T1C6G8"/>
<keyword evidence="13" id="KW-1185">Reference proteome</keyword>
<comment type="pathway">
    <text evidence="11">Sulfur metabolism; glutathione metabolism.</text>
</comment>
<feature type="binding site" evidence="10">
    <location>
        <position position="379"/>
    </location>
    <ligand>
        <name>L-glutamate</name>
        <dbReference type="ChEBI" id="CHEBI:29985"/>
    </ligand>
</feature>
<dbReference type="InterPro" id="IPR051792">
    <property type="entry name" value="GGT_bact"/>
</dbReference>
<evidence type="ECO:0000256" key="1">
    <source>
        <dbReference type="ARBA" id="ARBA00001049"/>
    </source>
</evidence>
<evidence type="ECO:0000256" key="2">
    <source>
        <dbReference type="ARBA" id="ARBA00001089"/>
    </source>
</evidence>
<evidence type="ECO:0000256" key="9">
    <source>
        <dbReference type="PIRSR" id="PIRSR600101-1"/>
    </source>
</evidence>
<comment type="subunit">
    <text evidence="11">This enzyme consists of two polypeptide chains, which are synthesized in precursor form from a single polypeptide.</text>
</comment>
<keyword evidence="11" id="KW-0317">Glutathione biosynthesis</keyword>
<dbReference type="InterPro" id="IPR000101">
    <property type="entry name" value="GGT_peptidase"/>
</dbReference>
<comment type="PTM">
    <text evidence="11">Cleaved by autocatalysis into a large and a small subunit.</text>
</comment>
<sequence length="518" mass="56760">MNQTNHGAIAAGHEKTATAGIEMLQLGGNAFDAATAAVLASFVVEPMLTSPAGGGFLLAHTEAGENTLFDFFTQTPLQKRPRSEVEFRDINLNFGGAIQTFHIGKGSIATPGNILGITQVHQKLGKLPFHIVAEPAINYAEKGVEVGEFSAYCLQLLAPIALSNQDSQQIFAPNGQVLQQGDRLVLKDLAETLKYLVKYGCQEFYTGEIAHELIRDCQQSGGYLTLEDLKSYQVIERKPLVTQYRDRQILTNPPPSSGGILLCFALQLLSQTDLSKLEFGSSQHLELLANIMKITNQARKNSYDSHIYQADIAEQFLSSSNLEIYLQTLKRSPNKWGSTTHISVLDEQGNAATVTTSNGEGSGYVIPHTGIMMNNMLGEDDLNPFGFHQWTENCRLSSMMSPTILLKDGQPEIVLGSGGSKRIRTAILQVISNLLDWKMPLSSAISCPRCHWEDDLFNIEFGVAESTINALQDLGEFPINSWNQQNMFFGGVHTVMKTPLDGIIGAGDRRRCGVFLSC</sequence>
<evidence type="ECO:0000256" key="10">
    <source>
        <dbReference type="PIRSR" id="PIRSR600101-2"/>
    </source>
</evidence>
<organism evidence="12 13">
    <name type="scientific">Merismopedia glauca CCAP 1448/3</name>
    <dbReference type="NCBI Taxonomy" id="1296344"/>
    <lineage>
        <taxon>Bacteria</taxon>
        <taxon>Bacillati</taxon>
        <taxon>Cyanobacteriota</taxon>
        <taxon>Cyanophyceae</taxon>
        <taxon>Synechococcales</taxon>
        <taxon>Merismopediaceae</taxon>
        <taxon>Merismopedia</taxon>
    </lineage>
</organism>
<evidence type="ECO:0000256" key="4">
    <source>
        <dbReference type="ARBA" id="ARBA00022679"/>
    </source>
</evidence>
<gene>
    <name evidence="12" type="primary">ggt</name>
    <name evidence="12" type="ORF">C7B64_06880</name>
</gene>
<dbReference type="GO" id="GO:0036374">
    <property type="term" value="F:glutathione hydrolase activity"/>
    <property type="evidence" value="ECO:0007669"/>
    <property type="project" value="UniProtKB-UniRule"/>
</dbReference>
<dbReference type="EMBL" id="PVWJ01000025">
    <property type="protein sequence ID" value="PSB03733.1"/>
    <property type="molecule type" value="Genomic_DNA"/>
</dbReference>
<dbReference type="PRINTS" id="PR01210">
    <property type="entry name" value="GGTRANSPTASE"/>
</dbReference>
<dbReference type="Proteomes" id="UP000238762">
    <property type="component" value="Unassembled WGS sequence"/>
</dbReference>
<dbReference type="NCBIfam" id="TIGR00066">
    <property type="entry name" value="g_glut_trans"/>
    <property type="match status" value="1"/>
</dbReference>
<dbReference type="SUPFAM" id="SSF56235">
    <property type="entry name" value="N-terminal nucleophile aminohydrolases (Ntn hydrolases)"/>
    <property type="match status" value="1"/>
</dbReference>
<dbReference type="GO" id="GO:0103068">
    <property type="term" value="F:leukotriene C4 gamma-glutamyl transferase activity"/>
    <property type="evidence" value="ECO:0007669"/>
    <property type="project" value="UniProtKB-EC"/>
</dbReference>
<reference evidence="12 13" key="1">
    <citation type="submission" date="2018-02" db="EMBL/GenBank/DDBJ databases">
        <authorList>
            <person name="Cohen D.B."/>
            <person name="Kent A.D."/>
        </authorList>
    </citation>
    <scope>NUCLEOTIDE SEQUENCE [LARGE SCALE GENOMIC DNA]</scope>
    <source>
        <strain evidence="12 13">CCAP 1448/3</strain>
    </source>
</reference>
<keyword evidence="6 11" id="KW-0865">Zymogen</keyword>
<dbReference type="PANTHER" id="PTHR43199">
    <property type="entry name" value="GLUTATHIONE HYDROLASE"/>
    <property type="match status" value="1"/>
</dbReference>
<feature type="active site" description="Nucleophile" evidence="9">
    <location>
        <position position="339"/>
    </location>
</feature>
<comment type="catalytic activity">
    <reaction evidence="8 11">
        <text>an N-terminal (5-L-glutamyl)-[peptide] + an alpha-amino acid = 5-L-glutamyl amino acid + an N-terminal L-alpha-aminoacyl-[peptide]</text>
        <dbReference type="Rhea" id="RHEA:23904"/>
        <dbReference type="Rhea" id="RHEA-COMP:9780"/>
        <dbReference type="Rhea" id="RHEA-COMP:9795"/>
        <dbReference type="ChEBI" id="CHEBI:77644"/>
        <dbReference type="ChEBI" id="CHEBI:78597"/>
        <dbReference type="ChEBI" id="CHEBI:78599"/>
        <dbReference type="ChEBI" id="CHEBI:78608"/>
        <dbReference type="EC" id="2.3.2.2"/>
    </reaction>
</comment>
<evidence type="ECO:0000256" key="6">
    <source>
        <dbReference type="ARBA" id="ARBA00023145"/>
    </source>
</evidence>
<dbReference type="EC" id="3.4.19.13" evidence="11"/>
<reference evidence="12 13" key="2">
    <citation type="submission" date="2018-03" db="EMBL/GenBank/DDBJ databases">
        <title>The ancient ancestry and fast evolution of plastids.</title>
        <authorList>
            <person name="Moore K.R."/>
            <person name="Magnabosco C."/>
            <person name="Momper L."/>
            <person name="Gold D.A."/>
            <person name="Bosak T."/>
            <person name="Fournier G.P."/>
        </authorList>
    </citation>
    <scope>NUCLEOTIDE SEQUENCE [LARGE SCALE GENOMIC DNA]</scope>
    <source>
        <strain evidence="12 13">CCAP 1448/3</strain>
    </source>
</reference>
<comment type="catalytic activity">
    <reaction evidence="1 11">
        <text>an S-substituted glutathione + H2O = an S-substituted L-cysteinylglycine + L-glutamate</text>
        <dbReference type="Rhea" id="RHEA:59468"/>
        <dbReference type="ChEBI" id="CHEBI:15377"/>
        <dbReference type="ChEBI" id="CHEBI:29985"/>
        <dbReference type="ChEBI" id="CHEBI:90779"/>
        <dbReference type="ChEBI" id="CHEBI:143103"/>
        <dbReference type="EC" id="3.4.19.13"/>
    </reaction>
</comment>
<feature type="binding site" evidence="10">
    <location>
        <position position="420"/>
    </location>
    <ligand>
        <name>L-glutamate</name>
        <dbReference type="ChEBI" id="CHEBI:29985"/>
    </ligand>
</feature>
<comment type="similarity">
    <text evidence="3 11">Belongs to the gamma-glutamyltransferase family.</text>
</comment>
<dbReference type="InterPro" id="IPR029055">
    <property type="entry name" value="Ntn_hydrolases_N"/>
</dbReference>
<evidence type="ECO:0000256" key="5">
    <source>
        <dbReference type="ARBA" id="ARBA00022801"/>
    </source>
</evidence>
<dbReference type="UniPathway" id="UPA00204"/>
<dbReference type="EC" id="2.3.2.2" evidence="11"/>
<evidence type="ECO:0000313" key="13">
    <source>
        <dbReference type="Proteomes" id="UP000238762"/>
    </source>
</evidence>
<dbReference type="GO" id="GO:0006750">
    <property type="term" value="P:glutathione biosynthetic process"/>
    <property type="evidence" value="ECO:0007669"/>
    <property type="project" value="UniProtKB-KW"/>
</dbReference>